<evidence type="ECO:0000313" key="3">
    <source>
        <dbReference type="Proteomes" id="UP001500620"/>
    </source>
</evidence>
<keyword evidence="1" id="KW-0812">Transmembrane</keyword>
<sequence>MSRPTGMRRRLIPPIAAALSAAAIAWLLFDGCATIAAYVPRTLSARLSGSAVVPADALTAAWHTLLLRLLAATALLVISAAAAAATLRRP</sequence>
<name>A0ABP8DRU9_9ACTN</name>
<dbReference type="RefSeq" id="WP_345139857.1">
    <property type="nucleotide sequence ID" value="NZ_BAABAT010000051.1"/>
</dbReference>
<dbReference type="EMBL" id="BAABAT010000051">
    <property type="protein sequence ID" value="GAA4262389.1"/>
    <property type="molecule type" value="Genomic_DNA"/>
</dbReference>
<proteinExistence type="predicted"/>
<keyword evidence="1" id="KW-1133">Transmembrane helix</keyword>
<keyword evidence="1" id="KW-0472">Membrane</keyword>
<evidence type="ECO:0000313" key="2">
    <source>
        <dbReference type="EMBL" id="GAA4262389.1"/>
    </source>
</evidence>
<accession>A0ABP8DRU9</accession>
<organism evidence="2 3">
    <name type="scientific">Dactylosporangium darangshiense</name>
    <dbReference type="NCBI Taxonomy" id="579108"/>
    <lineage>
        <taxon>Bacteria</taxon>
        <taxon>Bacillati</taxon>
        <taxon>Actinomycetota</taxon>
        <taxon>Actinomycetes</taxon>
        <taxon>Micromonosporales</taxon>
        <taxon>Micromonosporaceae</taxon>
        <taxon>Dactylosporangium</taxon>
    </lineage>
</organism>
<keyword evidence="3" id="KW-1185">Reference proteome</keyword>
<protein>
    <submittedName>
        <fullName evidence="2">Uncharacterized protein</fullName>
    </submittedName>
</protein>
<gene>
    <name evidence="2" type="ORF">GCM10022255_098840</name>
</gene>
<feature type="transmembrane region" description="Helical" evidence="1">
    <location>
        <begin position="60"/>
        <end position="87"/>
    </location>
</feature>
<dbReference type="Proteomes" id="UP001500620">
    <property type="component" value="Unassembled WGS sequence"/>
</dbReference>
<reference evidence="3" key="1">
    <citation type="journal article" date="2019" name="Int. J. Syst. Evol. Microbiol.">
        <title>The Global Catalogue of Microorganisms (GCM) 10K type strain sequencing project: providing services to taxonomists for standard genome sequencing and annotation.</title>
        <authorList>
            <consortium name="The Broad Institute Genomics Platform"/>
            <consortium name="The Broad Institute Genome Sequencing Center for Infectious Disease"/>
            <person name="Wu L."/>
            <person name="Ma J."/>
        </authorList>
    </citation>
    <scope>NUCLEOTIDE SEQUENCE [LARGE SCALE GENOMIC DNA]</scope>
    <source>
        <strain evidence="3">JCM 17441</strain>
    </source>
</reference>
<evidence type="ECO:0000256" key="1">
    <source>
        <dbReference type="SAM" id="Phobius"/>
    </source>
</evidence>
<comment type="caution">
    <text evidence="2">The sequence shown here is derived from an EMBL/GenBank/DDBJ whole genome shotgun (WGS) entry which is preliminary data.</text>
</comment>